<protein>
    <submittedName>
        <fullName evidence="1">Unannotated protein</fullName>
    </submittedName>
</protein>
<dbReference type="EMBL" id="CAFBPX010000018">
    <property type="protein sequence ID" value="CAB5029572.1"/>
    <property type="molecule type" value="Genomic_DNA"/>
</dbReference>
<organism evidence="1">
    <name type="scientific">freshwater metagenome</name>
    <dbReference type="NCBI Taxonomy" id="449393"/>
    <lineage>
        <taxon>unclassified sequences</taxon>
        <taxon>metagenomes</taxon>
        <taxon>ecological metagenomes</taxon>
    </lineage>
</organism>
<evidence type="ECO:0000313" key="1">
    <source>
        <dbReference type="EMBL" id="CAB5029572.1"/>
    </source>
</evidence>
<proteinExistence type="predicted"/>
<gene>
    <name evidence="1" type="ORF">UFOPK4175_00184</name>
</gene>
<name>A0A6J7RLK2_9ZZZZ</name>
<sequence length="208" mass="22294">MLSARSKAVDRAFDLSRKVARIARSAALGCDNRPAEQLGSGGEQRRRLLARIHPRPGALANELDSGPRDLERDCRLDTLQRGEAVGAEVAHKLASAGYDVDRFAAAQSRRHSRQSLRALWIAQRVDQLRRLGKREQRADTLLGRASAVCGAAVSDQPERAGSFALDDDGIVTVCAPLASLEAEAGVEAGEARPVGELSAAPLLIVDEQ</sequence>
<reference evidence="1" key="1">
    <citation type="submission" date="2020-05" db="EMBL/GenBank/DDBJ databases">
        <authorList>
            <person name="Chiriac C."/>
            <person name="Salcher M."/>
            <person name="Ghai R."/>
            <person name="Kavagutti S V."/>
        </authorList>
    </citation>
    <scope>NUCLEOTIDE SEQUENCE</scope>
</reference>
<accession>A0A6J7RLK2</accession>
<dbReference type="AlphaFoldDB" id="A0A6J7RLK2"/>